<sequence length="99" mass="10059">MTVNGGGVFAAGEKNNGANWSAAGATLDVTAATTVRGNAMNIGQFEAAKLTGGSTYINERNSNQTLGVKWELGIGVVSFGTRFAGQAVYNDVISGDGTL</sequence>
<name>A0A5C5ZAH1_9BACT</name>
<dbReference type="Proteomes" id="UP000315010">
    <property type="component" value="Unassembled WGS sequence"/>
</dbReference>
<proteinExistence type="predicted"/>
<evidence type="ECO:0000313" key="1">
    <source>
        <dbReference type="EMBL" id="TWT84106.1"/>
    </source>
</evidence>
<keyword evidence="2" id="KW-1185">Reference proteome</keyword>
<gene>
    <name evidence="1" type="ORF">CA13_55820</name>
</gene>
<evidence type="ECO:0000313" key="2">
    <source>
        <dbReference type="Proteomes" id="UP000315010"/>
    </source>
</evidence>
<dbReference type="RefSeq" id="WP_146401659.1">
    <property type="nucleotide sequence ID" value="NZ_SJPJ01000001.1"/>
</dbReference>
<dbReference type="EMBL" id="SJPJ01000001">
    <property type="protein sequence ID" value="TWT84106.1"/>
    <property type="molecule type" value="Genomic_DNA"/>
</dbReference>
<accession>A0A5C5ZAH1</accession>
<protein>
    <submittedName>
        <fullName evidence="1">Uncharacterized protein</fullName>
    </submittedName>
</protein>
<comment type="caution">
    <text evidence="1">The sequence shown here is derived from an EMBL/GenBank/DDBJ whole genome shotgun (WGS) entry which is preliminary data.</text>
</comment>
<organism evidence="1 2">
    <name type="scientific">Novipirellula herctigrandis</name>
    <dbReference type="NCBI Taxonomy" id="2527986"/>
    <lineage>
        <taxon>Bacteria</taxon>
        <taxon>Pseudomonadati</taxon>
        <taxon>Planctomycetota</taxon>
        <taxon>Planctomycetia</taxon>
        <taxon>Pirellulales</taxon>
        <taxon>Pirellulaceae</taxon>
        <taxon>Novipirellula</taxon>
    </lineage>
</organism>
<reference evidence="1 2" key="1">
    <citation type="submission" date="2019-02" db="EMBL/GenBank/DDBJ databases">
        <title>Deep-cultivation of Planctomycetes and their phenomic and genomic characterization uncovers novel biology.</title>
        <authorList>
            <person name="Wiegand S."/>
            <person name="Jogler M."/>
            <person name="Boedeker C."/>
            <person name="Pinto D."/>
            <person name="Vollmers J."/>
            <person name="Rivas-Marin E."/>
            <person name="Kohn T."/>
            <person name="Peeters S.H."/>
            <person name="Heuer A."/>
            <person name="Rast P."/>
            <person name="Oberbeckmann S."/>
            <person name="Bunk B."/>
            <person name="Jeske O."/>
            <person name="Meyerdierks A."/>
            <person name="Storesund J.E."/>
            <person name="Kallscheuer N."/>
            <person name="Luecker S."/>
            <person name="Lage O.M."/>
            <person name="Pohl T."/>
            <person name="Merkel B.J."/>
            <person name="Hornburger P."/>
            <person name="Mueller R.-W."/>
            <person name="Bruemmer F."/>
            <person name="Labrenz M."/>
            <person name="Spormann A.M."/>
            <person name="Op Den Camp H."/>
            <person name="Overmann J."/>
            <person name="Amann R."/>
            <person name="Jetten M.S.M."/>
            <person name="Mascher T."/>
            <person name="Medema M.H."/>
            <person name="Devos D.P."/>
            <person name="Kaster A.-K."/>
            <person name="Ovreas L."/>
            <person name="Rohde M."/>
            <person name="Galperin M.Y."/>
            <person name="Jogler C."/>
        </authorList>
    </citation>
    <scope>NUCLEOTIDE SEQUENCE [LARGE SCALE GENOMIC DNA]</scope>
    <source>
        <strain evidence="1 2">CA13</strain>
    </source>
</reference>
<dbReference type="AlphaFoldDB" id="A0A5C5ZAH1"/>
<dbReference type="OrthoDB" id="6053567at2"/>